<keyword evidence="2" id="KW-1185">Reference proteome</keyword>
<reference evidence="1 2" key="1">
    <citation type="submission" date="2016-06" db="EMBL/GenBank/DDBJ databases">
        <title>Complete genome sequences of Bordetella bronchialis and Bordetella flabilis.</title>
        <authorList>
            <person name="LiPuma J.J."/>
            <person name="Spilker T."/>
        </authorList>
    </citation>
    <scope>NUCLEOTIDE SEQUENCE [LARGE SCALE GENOMIC DNA]</scope>
    <source>
        <strain evidence="1 2">AU3182</strain>
    </source>
</reference>
<organism evidence="1 2">
    <name type="scientific">Bordetella bronchialis</name>
    <dbReference type="NCBI Taxonomy" id="463025"/>
    <lineage>
        <taxon>Bacteria</taxon>
        <taxon>Pseudomonadati</taxon>
        <taxon>Pseudomonadota</taxon>
        <taxon>Betaproteobacteria</taxon>
        <taxon>Burkholderiales</taxon>
        <taxon>Alcaligenaceae</taxon>
        <taxon>Bordetella</taxon>
    </lineage>
</organism>
<proteinExistence type="predicted"/>
<evidence type="ECO:0000313" key="1">
    <source>
        <dbReference type="EMBL" id="ANN67129.1"/>
    </source>
</evidence>
<evidence type="ECO:0000313" key="2">
    <source>
        <dbReference type="Proteomes" id="UP000091897"/>
    </source>
</evidence>
<gene>
    <name evidence="1" type="ORF">BAU06_13250</name>
</gene>
<name>A0ABN4R837_9BORD</name>
<accession>A0ABN4R837</accession>
<dbReference type="Proteomes" id="UP000091897">
    <property type="component" value="Chromosome"/>
</dbReference>
<sequence>MFGQVAEQAIHPVVVGAIDQVATLLLAVDQAGMRQLLEVERERIARHAQMLCQNAGRKAFGTGHYKRTKCPEALRVRQRRQCEHCVVFFHDSPVHQFMFY</sequence>
<protein>
    <submittedName>
        <fullName evidence="1">Uncharacterized protein</fullName>
    </submittedName>
</protein>
<dbReference type="EMBL" id="CP016170">
    <property type="protein sequence ID" value="ANN67129.1"/>
    <property type="molecule type" value="Genomic_DNA"/>
</dbReference>